<evidence type="ECO:0000313" key="3">
    <source>
        <dbReference type="EMBL" id="PIK35494.1"/>
    </source>
</evidence>
<feature type="compositionally biased region" description="Basic and acidic residues" evidence="1">
    <location>
        <begin position="1"/>
        <end position="10"/>
    </location>
</feature>
<feature type="region of interest" description="Disordered" evidence="1">
    <location>
        <begin position="1"/>
        <end position="41"/>
    </location>
</feature>
<dbReference type="Proteomes" id="UP000230750">
    <property type="component" value="Unassembled WGS sequence"/>
</dbReference>
<keyword evidence="4" id="KW-1185">Reference proteome</keyword>
<dbReference type="AlphaFoldDB" id="A0A2G8JIB0"/>
<organism evidence="3 4">
    <name type="scientific">Stichopus japonicus</name>
    <name type="common">Sea cucumber</name>
    <dbReference type="NCBI Taxonomy" id="307972"/>
    <lineage>
        <taxon>Eukaryota</taxon>
        <taxon>Metazoa</taxon>
        <taxon>Echinodermata</taxon>
        <taxon>Eleutherozoa</taxon>
        <taxon>Echinozoa</taxon>
        <taxon>Holothuroidea</taxon>
        <taxon>Aspidochirotacea</taxon>
        <taxon>Aspidochirotida</taxon>
        <taxon>Stichopodidae</taxon>
        <taxon>Apostichopus</taxon>
    </lineage>
</organism>
<accession>A0A2G8JIB0</accession>
<dbReference type="InterPro" id="IPR027417">
    <property type="entry name" value="P-loop_NTPase"/>
</dbReference>
<comment type="caution">
    <text evidence="3">The sequence shown here is derived from an EMBL/GenBank/DDBJ whole genome shotgun (WGS) entry which is preliminary data.</text>
</comment>
<dbReference type="Gene3D" id="3.40.50.300">
    <property type="entry name" value="P-loop containing nucleotide triphosphate hydrolases"/>
    <property type="match status" value="1"/>
</dbReference>
<proteinExistence type="predicted"/>
<sequence length="474" mass="54693">MENLRSKFETLEVDPSGEQAVDIKEPSLSSSAQAAQDYVTSSQSTERPTFVVRTDNVTSTVTREQDKKYLLVNALKRRYRTQYDAIQPIPYIKERLYCVDKVFVEGGTEFCSSRGTAVKGEWVRVNSYRDIFTDSRIKSTRRIIEAEAGYGKSTVTLQLAYDWCNGVESSPLKDVEILILLRLRQLGNIKSIYKAIKLFLVADEPQIKSSDIKNIIESCSSVEVLLDGYDEYPDKDKGTGSDVDRIIKNALFEDFGVSLTTRYRPQYYDIYNTKLVRLVGFDEKARDQYIRKAIAGGNEEIVKEIKRALKANPILDDLCQVPIFFVMFAHMTHEKEYFQTFKSVTEFFRYMIQCFHDHMRNKSLDKNTKKHMSEYEIEHTELSKVAFEGLSNENQQLAWGKEKLAKRLGEGFYDHYILVGILVEEEVAGVTNDMTPAKYIQTKTETRFYHKLFCEYFASFALVVKIAALEMQLR</sequence>
<feature type="compositionally biased region" description="Polar residues" evidence="1">
    <location>
        <begin position="27"/>
        <end position="41"/>
    </location>
</feature>
<reference evidence="3 4" key="1">
    <citation type="journal article" date="2017" name="PLoS Biol.">
        <title>The sea cucumber genome provides insights into morphological evolution and visceral regeneration.</title>
        <authorList>
            <person name="Zhang X."/>
            <person name="Sun L."/>
            <person name="Yuan J."/>
            <person name="Sun Y."/>
            <person name="Gao Y."/>
            <person name="Zhang L."/>
            <person name="Li S."/>
            <person name="Dai H."/>
            <person name="Hamel J.F."/>
            <person name="Liu C."/>
            <person name="Yu Y."/>
            <person name="Liu S."/>
            <person name="Lin W."/>
            <person name="Guo K."/>
            <person name="Jin S."/>
            <person name="Xu P."/>
            <person name="Storey K.B."/>
            <person name="Huan P."/>
            <person name="Zhang T."/>
            <person name="Zhou Y."/>
            <person name="Zhang J."/>
            <person name="Lin C."/>
            <person name="Li X."/>
            <person name="Xing L."/>
            <person name="Huo D."/>
            <person name="Sun M."/>
            <person name="Wang L."/>
            <person name="Mercier A."/>
            <person name="Li F."/>
            <person name="Yang H."/>
            <person name="Xiang J."/>
        </authorList>
    </citation>
    <scope>NUCLEOTIDE SEQUENCE [LARGE SCALE GENOMIC DNA]</scope>
    <source>
        <strain evidence="3">Shaxun</strain>
        <tissue evidence="3">Muscle</tissue>
    </source>
</reference>
<dbReference type="InterPro" id="IPR007111">
    <property type="entry name" value="NACHT_NTPase"/>
</dbReference>
<protein>
    <recommendedName>
        <fullName evidence="2">NACHT domain-containing protein</fullName>
    </recommendedName>
</protein>
<gene>
    <name evidence="3" type="ORF">BSL78_27679</name>
</gene>
<feature type="domain" description="NACHT" evidence="2">
    <location>
        <begin position="143"/>
        <end position="293"/>
    </location>
</feature>
<evidence type="ECO:0000256" key="1">
    <source>
        <dbReference type="SAM" id="MobiDB-lite"/>
    </source>
</evidence>
<dbReference type="PANTHER" id="PTHR46312:SF2">
    <property type="entry name" value="NUCLEOTIDE-BINDING OLIGOMERIZATION DOMAIN-CONTAINING PROTEIN 2-LIKE"/>
    <property type="match status" value="1"/>
</dbReference>
<dbReference type="PANTHER" id="PTHR46312">
    <property type="entry name" value="NACHT DOMAIN-CONTAINING PROTEIN"/>
    <property type="match status" value="1"/>
</dbReference>
<dbReference type="Pfam" id="PF05729">
    <property type="entry name" value="NACHT"/>
    <property type="match status" value="1"/>
</dbReference>
<dbReference type="OrthoDB" id="120976at2759"/>
<evidence type="ECO:0000313" key="4">
    <source>
        <dbReference type="Proteomes" id="UP000230750"/>
    </source>
</evidence>
<dbReference type="EMBL" id="MRZV01001887">
    <property type="protein sequence ID" value="PIK35494.1"/>
    <property type="molecule type" value="Genomic_DNA"/>
</dbReference>
<evidence type="ECO:0000259" key="2">
    <source>
        <dbReference type="Pfam" id="PF05729"/>
    </source>
</evidence>
<name>A0A2G8JIB0_STIJA</name>